<feature type="transmembrane region" description="Helical" evidence="9">
    <location>
        <begin position="290"/>
        <end position="310"/>
    </location>
</feature>
<evidence type="ECO:0000256" key="4">
    <source>
        <dbReference type="ARBA" id="ARBA00022692"/>
    </source>
</evidence>
<evidence type="ECO:0000313" key="11">
    <source>
        <dbReference type="RefSeq" id="XP_052128336.1"/>
    </source>
</evidence>
<dbReference type="GeneID" id="113205508"/>
<evidence type="ECO:0000313" key="10">
    <source>
        <dbReference type="Proteomes" id="UP000504606"/>
    </source>
</evidence>
<reference evidence="11" key="1">
    <citation type="submission" date="2025-08" db="UniProtKB">
        <authorList>
            <consortium name="RefSeq"/>
        </authorList>
    </citation>
    <scope>IDENTIFICATION</scope>
    <source>
        <tissue evidence="11">Whole organism</tissue>
    </source>
</reference>
<feature type="transmembrane region" description="Helical" evidence="9">
    <location>
        <begin position="161"/>
        <end position="180"/>
    </location>
</feature>
<feature type="region of interest" description="Disordered" evidence="8">
    <location>
        <begin position="1"/>
        <end position="20"/>
    </location>
</feature>
<accession>A0A9C6XR84</accession>
<feature type="region of interest" description="Disordered" evidence="8">
    <location>
        <begin position="87"/>
        <end position="123"/>
    </location>
</feature>
<feature type="transmembrane region" description="Helical" evidence="9">
    <location>
        <begin position="240"/>
        <end position="258"/>
    </location>
</feature>
<dbReference type="InterPro" id="IPR009318">
    <property type="entry name" value="Gustatory_rcpt"/>
</dbReference>
<evidence type="ECO:0000256" key="3">
    <source>
        <dbReference type="ARBA" id="ARBA00022475"/>
    </source>
</evidence>
<comment type="similarity">
    <text evidence="2">Belongs to the insect chemoreceptor superfamily. Gustatory receptor (GR) family. Gr5a subfamily.</text>
</comment>
<comment type="subcellular location">
    <subcellularLocation>
        <location evidence="1">Cell membrane</location>
        <topology evidence="1">Multi-pass membrane protein</topology>
    </subcellularLocation>
</comment>
<feature type="compositionally biased region" description="Acidic residues" evidence="8">
    <location>
        <begin position="93"/>
        <end position="102"/>
    </location>
</feature>
<evidence type="ECO:0000256" key="2">
    <source>
        <dbReference type="ARBA" id="ARBA00005327"/>
    </source>
</evidence>
<feature type="compositionally biased region" description="Basic and acidic residues" evidence="8">
    <location>
        <begin position="10"/>
        <end position="20"/>
    </location>
</feature>
<proteinExistence type="inferred from homology"/>
<organism evidence="10 11">
    <name type="scientific">Frankliniella occidentalis</name>
    <name type="common">Western flower thrips</name>
    <name type="synonym">Euthrips occidentalis</name>
    <dbReference type="NCBI Taxonomy" id="133901"/>
    <lineage>
        <taxon>Eukaryota</taxon>
        <taxon>Metazoa</taxon>
        <taxon>Ecdysozoa</taxon>
        <taxon>Arthropoda</taxon>
        <taxon>Hexapoda</taxon>
        <taxon>Insecta</taxon>
        <taxon>Pterygota</taxon>
        <taxon>Neoptera</taxon>
        <taxon>Paraneoptera</taxon>
        <taxon>Thysanoptera</taxon>
        <taxon>Terebrantia</taxon>
        <taxon>Thripoidea</taxon>
        <taxon>Thripidae</taxon>
        <taxon>Frankliniella</taxon>
    </lineage>
</organism>
<keyword evidence="6 9" id="KW-0472">Membrane</keyword>
<dbReference type="GO" id="GO:0008527">
    <property type="term" value="F:taste receptor activity"/>
    <property type="evidence" value="ECO:0007669"/>
    <property type="project" value="InterPro"/>
</dbReference>
<keyword evidence="5 9" id="KW-1133">Transmembrane helix</keyword>
<feature type="transmembrane region" description="Helical" evidence="9">
    <location>
        <begin position="192"/>
        <end position="210"/>
    </location>
</feature>
<keyword evidence="3" id="KW-1003">Cell membrane</keyword>
<dbReference type="PANTHER" id="PTHR21421">
    <property type="entry name" value="GUSTATORY RECEPTOR"/>
    <property type="match status" value="1"/>
</dbReference>
<dbReference type="Pfam" id="PF06151">
    <property type="entry name" value="Trehalose_recp"/>
    <property type="match status" value="1"/>
</dbReference>
<protein>
    <submittedName>
        <fullName evidence="11">Uncharacterized protein LOC113205508</fullName>
    </submittedName>
</protein>
<evidence type="ECO:0000256" key="1">
    <source>
        <dbReference type="ARBA" id="ARBA00004651"/>
    </source>
</evidence>
<gene>
    <name evidence="11" type="primary">LOC113205508</name>
</gene>
<dbReference type="GO" id="GO:0050916">
    <property type="term" value="P:sensory perception of sweet taste"/>
    <property type="evidence" value="ECO:0007669"/>
    <property type="project" value="UniProtKB-ARBA"/>
</dbReference>
<evidence type="ECO:0000256" key="9">
    <source>
        <dbReference type="SAM" id="Phobius"/>
    </source>
</evidence>
<name>A0A9C6XR84_FRAOC</name>
<sequence length="518" mass="57125">MQLFVLGYGERGDHDEDGLRPRACSVGVDDAAAEAGAATAAARARARAAALRQRLGAVRDGQDREQHPTPAFVDGSRSRVATPMGTLLSGAMDDTDDDDDGDVPPTYGLFQAPQGDASSPVPPEEHPDAFANAVHLPVSIGQALSLMPANSLTGSWSSQRAAYSVGVSAGLTVLAVLSAVRQFSREKVSIVDVMVVVFYGLSAVTSWLFFRFARYWGLLLRAFRAQERHLGPCPGLRRKVVFITVLLLGVAFVEHGLSEMEITLNLRRSHPNASTFSEYLEIYYSANYDMLIVVIGYWPLLSPFFFFLNFTATFVWNYNDLFIMVVSVALAARFRCLRDSISRSIGGTVGTKASPGPDPNIIPKRNEGRKVMAILSFRNCFQIVWTGILSESQVSFSLPIRIAIWQEGREREKNVIGNNIMKKTQFEQILDIRHLVRLSVIYASPRPIAYIFASTHDSAYGCDHLVVMPMPYPICVERHLFLIRWSNLSGGASWNPKGSDVNVANRTPCCGGRMRRSP</sequence>
<evidence type="ECO:0000256" key="7">
    <source>
        <dbReference type="ARBA" id="ARBA00023170"/>
    </source>
</evidence>
<keyword evidence="10" id="KW-1185">Reference proteome</keyword>
<dbReference type="RefSeq" id="XP_052128336.1">
    <property type="nucleotide sequence ID" value="XM_052272376.1"/>
</dbReference>
<dbReference type="AlphaFoldDB" id="A0A9C6XR84"/>
<dbReference type="KEGG" id="foc:113205508"/>
<dbReference type="Proteomes" id="UP000504606">
    <property type="component" value="Unplaced"/>
</dbReference>
<evidence type="ECO:0000256" key="8">
    <source>
        <dbReference type="SAM" id="MobiDB-lite"/>
    </source>
</evidence>
<keyword evidence="4 9" id="KW-0812">Transmembrane</keyword>
<dbReference type="GO" id="GO:0005886">
    <property type="term" value="C:plasma membrane"/>
    <property type="evidence" value="ECO:0007669"/>
    <property type="project" value="UniProtKB-SubCell"/>
</dbReference>
<keyword evidence="7" id="KW-0675">Receptor</keyword>
<dbReference type="OrthoDB" id="5800391at2759"/>
<evidence type="ECO:0000256" key="5">
    <source>
        <dbReference type="ARBA" id="ARBA00022989"/>
    </source>
</evidence>
<evidence type="ECO:0000256" key="6">
    <source>
        <dbReference type="ARBA" id="ARBA00023136"/>
    </source>
</evidence>
<dbReference type="PANTHER" id="PTHR21421:SF29">
    <property type="entry name" value="GUSTATORY RECEPTOR 5A FOR TREHALOSE-RELATED"/>
    <property type="match status" value="1"/>
</dbReference>